<sequence>MKKPSLVAIVACLLLSPQAFADGFSGAYLGAGAGLTTSNVSAKANNLVFYTSLTERARSDSGTKLYGGYSWGKIAVEGGVYSLGTYKLSGLIGSDASADQFKTKALAISVVGTATVTESVAMHGKLGVARVTTDYNCITLCTGVSETSTKSTVPFVGAGMSWSVSKHFAVRADAETFRGAKFKYLGTTAKANYELYSLGAEVRF</sequence>
<dbReference type="EMBL" id="JBDIVE010000001">
    <property type="protein sequence ID" value="MEN3066938.1"/>
    <property type="molecule type" value="Genomic_DNA"/>
</dbReference>
<feature type="chain" id="PRO_5045216343" evidence="3">
    <location>
        <begin position="22"/>
        <end position="204"/>
    </location>
</feature>
<organism evidence="5 6">
    <name type="scientific">Uliginosibacterium sediminicola</name>
    <dbReference type="NCBI Taxonomy" id="2024550"/>
    <lineage>
        <taxon>Bacteria</taxon>
        <taxon>Pseudomonadati</taxon>
        <taxon>Pseudomonadota</taxon>
        <taxon>Betaproteobacteria</taxon>
        <taxon>Rhodocyclales</taxon>
        <taxon>Zoogloeaceae</taxon>
        <taxon>Uliginosibacterium</taxon>
    </lineage>
</organism>
<dbReference type="Pfam" id="PF13505">
    <property type="entry name" value="OMP_b-brl"/>
    <property type="match status" value="1"/>
</dbReference>
<evidence type="ECO:0000256" key="2">
    <source>
        <dbReference type="ARBA" id="ARBA00022729"/>
    </source>
</evidence>
<keyword evidence="6" id="KW-1185">Reference proteome</keyword>
<reference evidence="5 6" key="1">
    <citation type="journal article" date="2018" name="Int. J. Syst. Evol. Microbiol.">
        <title>Uliginosibacterium sediminicola sp. nov., isolated from freshwater sediment.</title>
        <authorList>
            <person name="Hwang W.M."/>
            <person name="Kim S.M."/>
            <person name="Kang K."/>
            <person name="Ahn T.Y."/>
        </authorList>
    </citation>
    <scope>NUCLEOTIDE SEQUENCE [LARGE SCALE GENOMIC DNA]</scope>
    <source>
        <strain evidence="5 6">M1-21</strain>
    </source>
</reference>
<gene>
    <name evidence="5" type="ORF">ABDB84_00520</name>
</gene>
<evidence type="ECO:0000256" key="1">
    <source>
        <dbReference type="ARBA" id="ARBA00004442"/>
    </source>
</evidence>
<dbReference type="SUPFAM" id="SSF56925">
    <property type="entry name" value="OMPA-like"/>
    <property type="match status" value="1"/>
</dbReference>
<feature type="signal peptide" evidence="3">
    <location>
        <begin position="1"/>
        <end position="21"/>
    </location>
</feature>
<dbReference type="Proteomes" id="UP001410394">
    <property type="component" value="Unassembled WGS sequence"/>
</dbReference>
<protein>
    <submittedName>
        <fullName evidence="5">Outer membrane beta-barrel protein</fullName>
    </submittedName>
</protein>
<evidence type="ECO:0000313" key="5">
    <source>
        <dbReference type="EMBL" id="MEN3066938.1"/>
    </source>
</evidence>
<evidence type="ECO:0000256" key="3">
    <source>
        <dbReference type="SAM" id="SignalP"/>
    </source>
</evidence>
<dbReference type="Gene3D" id="2.40.160.20">
    <property type="match status" value="1"/>
</dbReference>
<dbReference type="InterPro" id="IPR011250">
    <property type="entry name" value="OMP/PagP_B-barrel"/>
</dbReference>
<proteinExistence type="predicted"/>
<dbReference type="InterPro" id="IPR027385">
    <property type="entry name" value="Beta-barrel_OMP"/>
</dbReference>
<evidence type="ECO:0000313" key="6">
    <source>
        <dbReference type="Proteomes" id="UP001410394"/>
    </source>
</evidence>
<comment type="subcellular location">
    <subcellularLocation>
        <location evidence="1">Cell outer membrane</location>
    </subcellularLocation>
</comment>
<dbReference type="RefSeq" id="WP_345917709.1">
    <property type="nucleotide sequence ID" value="NZ_JBDIVE010000001.1"/>
</dbReference>
<comment type="caution">
    <text evidence="5">The sequence shown here is derived from an EMBL/GenBank/DDBJ whole genome shotgun (WGS) entry which is preliminary data.</text>
</comment>
<name>A0ABU9YTH8_9RHOO</name>
<accession>A0ABU9YTH8</accession>
<feature type="domain" description="Outer membrane protein beta-barrel" evidence="4">
    <location>
        <begin position="9"/>
        <end position="204"/>
    </location>
</feature>
<keyword evidence="2 3" id="KW-0732">Signal</keyword>
<evidence type="ECO:0000259" key="4">
    <source>
        <dbReference type="Pfam" id="PF13505"/>
    </source>
</evidence>